<evidence type="ECO:0000313" key="2">
    <source>
        <dbReference type="EMBL" id="XDV61779.1"/>
    </source>
</evidence>
<dbReference type="GO" id="GO:0016301">
    <property type="term" value="F:kinase activity"/>
    <property type="evidence" value="ECO:0007669"/>
    <property type="project" value="InterPro"/>
</dbReference>
<dbReference type="SUPFAM" id="SSF56059">
    <property type="entry name" value="Glutathione synthetase ATP-binding domain-like"/>
    <property type="match status" value="1"/>
</dbReference>
<evidence type="ECO:0000259" key="1">
    <source>
        <dbReference type="Pfam" id="PF01326"/>
    </source>
</evidence>
<dbReference type="EMBL" id="CP165727">
    <property type="protein sequence ID" value="XDV61779.1"/>
    <property type="molecule type" value="Genomic_DNA"/>
</dbReference>
<dbReference type="RefSeq" id="WP_369776517.1">
    <property type="nucleotide sequence ID" value="NZ_CP165727.1"/>
</dbReference>
<dbReference type="AlphaFoldDB" id="A0AB39XX08"/>
<dbReference type="PANTHER" id="PTHR43615:SF1">
    <property type="entry name" value="PPDK_N DOMAIN-CONTAINING PROTEIN"/>
    <property type="match status" value="1"/>
</dbReference>
<dbReference type="Pfam" id="PF01326">
    <property type="entry name" value="PPDK_N"/>
    <property type="match status" value="1"/>
</dbReference>
<dbReference type="InterPro" id="IPR051549">
    <property type="entry name" value="PEP_Utilizing_Enz"/>
</dbReference>
<dbReference type="Gene3D" id="3.30.1490.20">
    <property type="entry name" value="ATP-grasp fold, A domain"/>
    <property type="match status" value="1"/>
</dbReference>
<dbReference type="GO" id="GO:0005524">
    <property type="term" value="F:ATP binding"/>
    <property type="evidence" value="ECO:0007669"/>
    <property type="project" value="InterPro"/>
</dbReference>
<dbReference type="Gene3D" id="3.30.470.20">
    <property type="entry name" value="ATP-grasp fold, B domain"/>
    <property type="match status" value="1"/>
</dbReference>
<reference evidence="2" key="1">
    <citation type="submission" date="2024-08" db="EMBL/GenBank/DDBJ databases">
        <authorList>
            <person name="Yu S.T."/>
        </authorList>
    </citation>
    <scope>NUCLEOTIDE SEQUENCE</scope>
    <source>
        <strain evidence="2">R33</strain>
    </source>
</reference>
<name>A0AB39XX08_9ACTN</name>
<gene>
    <name evidence="2" type="ORF">AB5J51_01890</name>
</gene>
<sequence>MTGPLSPSTWSAPVPLRLATDESRYGGKASQLAAAARAGLPVPEGIALEWLFVDVVAAGDDEALAALHVSTTDLQGGGLAVRSSALGEDSAAASFAGQHLTCLNVRGPDGLTEAVRTVRDSAHSAAALAYRERLGLPGRPRVAVVVQELVVPECAGVLFSRDPLDGSDVLVIEASWGLGEAVVSGLVVPDHYRVRRDGRVIERTAGMKDLAVEPALAGGTSQVPVPADRIHRLCLDEMRLESLRELTARCEQVFGGTQDLEWAFVADRLRLLQRRPMTGAVPPH</sequence>
<dbReference type="InterPro" id="IPR002192">
    <property type="entry name" value="PPDK_AMP/ATP-bd"/>
</dbReference>
<dbReference type="InterPro" id="IPR013815">
    <property type="entry name" value="ATP_grasp_subdomain_1"/>
</dbReference>
<feature type="domain" description="Pyruvate phosphate dikinase AMP/ATP-binding" evidence="1">
    <location>
        <begin position="78"/>
        <end position="278"/>
    </location>
</feature>
<protein>
    <submittedName>
        <fullName evidence="2">PEP/pyruvate-binding domain-containing protein</fullName>
    </submittedName>
</protein>
<dbReference type="PANTHER" id="PTHR43615">
    <property type="entry name" value="PHOSPHOENOLPYRUVATE SYNTHASE-RELATED"/>
    <property type="match status" value="1"/>
</dbReference>
<proteinExistence type="predicted"/>
<organism evidence="2">
    <name type="scientific">Streptomyces sp. R33</name>
    <dbReference type="NCBI Taxonomy" id="3238629"/>
    <lineage>
        <taxon>Bacteria</taxon>
        <taxon>Bacillati</taxon>
        <taxon>Actinomycetota</taxon>
        <taxon>Actinomycetes</taxon>
        <taxon>Kitasatosporales</taxon>
        <taxon>Streptomycetaceae</taxon>
        <taxon>Streptomyces</taxon>
    </lineage>
</organism>
<accession>A0AB39XX08</accession>